<evidence type="ECO:0000256" key="7">
    <source>
        <dbReference type="RuleBase" id="RU363032"/>
    </source>
</evidence>
<keyword evidence="2 7" id="KW-0813">Transport</keyword>
<dbReference type="InterPro" id="IPR035906">
    <property type="entry name" value="MetI-like_sf"/>
</dbReference>
<dbReference type="InterPro" id="IPR000515">
    <property type="entry name" value="MetI-like"/>
</dbReference>
<evidence type="ECO:0000259" key="8">
    <source>
        <dbReference type="PROSITE" id="PS50928"/>
    </source>
</evidence>
<dbReference type="SUPFAM" id="SSF161098">
    <property type="entry name" value="MetI-like"/>
    <property type="match status" value="1"/>
</dbReference>
<dbReference type="GO" id="GO:0005886">
    <property type="term" value="C:plasma membrane"/>
    <property type="evidence" value="ECO:0007669"/>
    <property type="project" value="UniProtKB-SubCell"/>
</dbReference>
<organism evidence="9 10">
    <name type="scientific">Eisenbergiella tayi</name>
    <dbReference type="NCBI Taxonomy" id="1432052"/>
    <lineage>
        <taxon>Bacteria</taxon>
        <taxon>Bacillati</taxon>
        <taxon>Bacillota</taxon>
        <taxon>Clostridia</taxon>
        <taxon>Lachnospirales</taxon>
        <taxon>Lachnospiraceae</taxon>
        <taxon>Eisenbergiella</taxon>
    </lineage>
</organism>
<evidence type="ECO:0000313" key="9">
    <source>
        <dbReference type="EMBL" id="ODR35767.1"/>
    </source>
</evidence>
<dbReference type="AlphaFoldDB" id="A0A1E3U5I2"/>
<keyword evidence="5 7" id="KW-1133">Transmembrane helix</keyword>
<dbReference type="EMBL" id="MEHA01000053">
    <property type="protein sequence ID" value="ODR35767.1"/>
    <property type="molecule type" value="Genomic_DNA"/>
</dbReference>
<dbReference type="Gene3D" id="1.10.3720.10">
    <property type="entry name" value="MetI-like"/>
    <property type="match status" value="1"/>
</dbReference>
<evidence type="ECO:0000256" key="6">
    <source>
        <dbReference type="ARBA" id="ARBA00023136"/>
    </source>
</evidence>
<feature type="transmembrane region" description="Helical" evidence="7">
    <location>
        <begin position="238"/>
        <end position="258"/>
    </location>
</feature>
<feature type="transmembrane region" description="Helical" evidence="7">
    <location>
        <begin position="104"/>
        <end position="125"/>
    </location>
</feature>
<evidence type="ECO:0000256" key="4">
    <source>
        <dbReference type="ARBA" id="ARBA00022692"/>
    </source>
</evidence>
<sequence length="274" mass="31212">MKRIKLLHKIPIYLFMVMMSVCALLLFYMMIVMGTHYSEDLYTGVKLFFGKYFVQNFQTVMRQNFLLYYWNSIVVAGCHVAGGLVISALTGYAFAKFEFRGKKFLFAVIVATLAIPEQLGLIGYVLEMRWLGLNNTLFPLIVFGMANAFGVFWMRQYIGSSVPDEIIESGRVDGCREFGIFFRLIMPIIRPALITIFLLLFLWSWNNYMTPLVMISKEKLYTIPLSIALISSEYRTDYAARILALSMGTIPILILFSFGSKYLIQGLVAGSVKG</sequence>
<dbReference type="Proteomes" id="UP000094271">
    <property type="component" value="Unassembled WGS sequence"/>
</dbReference>
<accession>A0A1E3U5I2</accession>
<dbReference type="OrthoDB" id="9771544at2"/>
<evidence type="ECO:0000256" key="2">
    <source>
        <dbReference type="ARBA" id="ARBA00022448"/>
    </source>
</evidence>
<keyword evidence="6 7" id="KW-0472">Membrane</keyword>
<feature type="transmembrane region" description="Helical" evidence="7">
    <location>
        <begin position="137"/>
        <end position="154"/>
    </location>
</feature>
<comment type="caution">
    <text evidence="9">The sequence shown here is derived from an EMBL/GenBank/DDBJ whole genome shotgun (WGS) entry which is preliminary data.</text>
</comment>
<dbReference type="RefSeq" id="WP_069432512.1">
    <property type="nucleotide sequence ID" value="NZ_MEHA01000053.1"/>
</dbReference>
<evidence type="ECO:0000256" key="1">
    <source>
        <dbReference type="ARBA" id="ARBA00004651"/>
    </source>
</evidence>
<feature type="domain" description="ABC transmembrane type-1" evidence="8">
    <location>
        <begin position="69"/>
        <end position="264"/>
    </location>
</feature>
<comment type="subcellular location">
    <subcellularLocation>
        <location evidence="1 7">Cell membrane</location>
        <topology evidence="1 7">Multi-pass membrane protein</topology>
    </subcellularLocation>
</comment>
<reference evidence="9 10" key="1">
    <citation type="submission" date="2016-08" db="EMBL/GenBank/DDBJ databases">
        <authorList>
            <person name="Seilhamer J.J."/>
        </authorList>
    </citation>
    <scope>NUCLEOTIDE SEQUENCE [LARGE SCALE GENOMIC DNA]</scope>
    <source>
        <strain evidence="9 10">NML150140-1</strain>
    </source>
</reference>
<evidence type="ECO:0000313" key="10">
    <source>
        <dbReference type="Proteomes" id="UP000094271"/>
    </source>
</evidence>
<keyword evidence="4 7" id="KW-0812">Transmembrane</keyword>
<feature type="transmembrane region" description="Helical" evidence="7">
    <location>
        <begin position="68"/>
        <end position="92"/>
    </location>
</feature>
<dbReference type="PANTHER" id="PTHR43744">
    <property type="entry name" value="ABC TRANSPORTER PERMEASE PROTEIN MG189-RELATED-RELATED"/>
    <property type="match status" value="1"/>
</dbReference>
<protein>
    <submittedName>
        <fullName evidence="9">ABC transporter permease</fullName>
    </submittedName>
</protein>
<dbReference type="PROSITE" id="PS50928">
    <property type="entry name" value="ABC_TM1"/>
    <property type="match status" value="1"/>
</dbReference>
<name>A0A1E3U5I2_9FIRM</name>
<keyword evidence="3" id="KW-1003">Cell membrane</keyword>
<feature type="transmembrane region" description="Helical" evidence="7">
    <location>
        <begin position="12"/>
        <end position="31"/>
    </location>
</feature>
<evidence type="ECO:0000256" key="5">
    <source>
        <dbReference type="ARBA" id="ARBA00022989"/>
    </source>
</evidence>
<feature type="transmembrane region" description="Helical" evidence="7">
    <location>
        <begin position="180"/>
        <end position="205"/>
    </location>
</feature>
<comment type="similarity">
    <text evidence="7">Belongs to the binding-protein-dependent transport system permease family.</text>
</comment>
<proteinExistence type="inferred from homology"/>
<gene>
    <name evidence="9" type="ORF">BEI59_35680</name>
</gene>
<dbReference type="CDD" id="cd06261">
    <property type="entry name" value="TM_PBP2"/>
    <property type="match status" value="1"/>
</dbReference>
<evidence type="ECO:0000256" key="3">
    <source>
        <dbReference type="ARBA" id="ARBA00022475"/>
    </source>
</evidence>
<dbReference type="Pfam" id="PF00528">
    <property type="entry name" value="BPD_transp_1"/>
    <property type="match status" value="1"/>
</dbReference>
<dbReference type="PANTHER" id="PTHR43744:SF8">
    <property type="entry name" value="SN-GLYCEROL-3-PHOSPHATE TRANSPORT SYSTEM PERMEASE PROTEIN UGPE"/>
    <property type="match status" value="1"/>
</dbReference>
<dbReference type="GO" id="GO:0055085">
    <property type="term" value="P:transmembrane transport"/>
    <property type="evidence" value="ECO:0007669"/>
    <property type="project" value="InterPro"/>
</dbReference>